<keyword evidence="4 9" id="KW-0227">DNA damage</keyword>
<keyword evidence="13" id="KW-1185">Reference proteome</keyword>
<feature type="domain" description="DNA mismatch repair proteins mutS family" evidence="11">
    <location>
        <begin position="691"/>
        <end position="707"/>
    </location>
</feature>
<dbReference type="GO" id="GO:0140664">
    <property type="term" value="F:ATP-dependent DNA damage sensor activity"/>
    <property type="evidence" value="ECO:0007669"/>
    <property type="project" value="InterPro"/>
</dbReference>
<reference evidence="12 13" key="1">
    <citation type="submission" date="2019-05" db="EMBL/GenBank/DDBJ databases">
        <title>The Complete Genome Sequence of the n-alkane-degrading Desulfoglaeba alkanexedens ALDC reveals multiple alkylsuccinate synthase gene clusters.</title>
        <authorList>
            <person name="Callaghan A.V."/>
            <person name="Davidova I.A."/>
            <person name="Duncan K.E."/>
            <person name="Morris B."/>
            <person name="McInerney M.J."/>
        </authorList>
    </citation>
    <scope>NUCLEOTIDE SEQUENCE [LARGE SCALE GENOMIC DNA]</scope>
    <source>
        <strain evidence="12 13">ALDC</strain>
    </source>
</reference>
<dbReference type="EMBL" id="CP040098">
    <property type="protein sequence ID" value="QCQ22138.1"/>
    <property type="molecule type" value="Genomic_DNA"/>
</dbReference>
<evidence type="ECO:0000313" key="12">
    <source>
        <dbReference type="EMBL" id="QCQ22138.1"/>
    </source>
</evidence>
<dbReference type="Pfam" id="PF00488">
    <property type="entry name" value="MutS_V"/>
    <property type="match status" value="1"/>
</dbReference>
<evidence type="ECO:0000256" key="9">
    <source>
        <dbReference type="HAMAP-Rule" id="MF_00096"/>
    </source>
</evidence>
<keyword evidence="3 9" id="KW-0547">Nucleotide-binding</keyword>
<dbReference type="RefSeq" id="WP_137424107.1">
    <property type="nucleotide sequence ID" value="NZ_CP040098.1"/>
</dbReference>
<dbReference type="NCBIfam" id="TIGR01070">
    <property type="entry name" value="mutS1"/>
    <property type="match status" value="1"/>
</dbReference>
<keyword evidence="7 9" id="KW-0234">DNA repair</keyword>
<dbReference type="InterPro" id="IPR007695">
    <property type="entry name" value="DNA_mismatch_repair_MutS-lik_N"/>
</dbReference>
<dbReference type="InterPro" id="IPR005748">
    <property type="entry name" value="DNA_mismatch_repair_MutS"/>
</dbReference>
<evidence type="ECO:0000313" key="13">
    <source>
        <dbReference type="Proteomes" id="UP000298602"/>
    </source>
</evidence>
<dbReference type="HAMAP" id="MF_00096">
    <property type="entry name" value="MutS"/>
    <property type="match status" value="1"/>
</dbReference>
<proteinExistence type="inferred from homology"/>
<reference evidence="12 13" key="2">
    <citation type="submission" date="2019-05" db="EMBL/GenBank/DDBJ databases">
        <authorList>
            <person name="Suflita J.M."/>
            <person name="Marks C.R."/>
        </authorList>
    </citation>
    <scope>NUCLEOTIDE SEQUENCE [LARGE SCALE GENOMIC DNA]</scope>
    <source>
        <strain evidence="12 13">ALDC</strain>
    </source>
</reference>
<evidence type="ECO:0000256" key="2">
    <source>
        <dbReference type="ARBA" id="ARBA00021982"/>
    </source>
</evidence>
<dbReference type="PROSITE" id="PS00486">
    <property type="entry name" value="DNA_MISMATCH_REPAIR_2"/>
    <property type="match status" value="1"/>
</dbReference>
<dbReference type="OrthoDB" id="9802448at2"/>
<dbReference type="SUPFAM" id="SSF48334">
    <property type="entry name" value="DNA repair protein MutS, domain III"/>
    <property type="match status" value="1"/>
</dbReference>
<dbReference type="InterPro" id="IPR016151">
    <property type="entry name" value="DNA_mismatch_repair_MutS_N"/>
</dbReference>
<evidence type="ECO:0000256" key="1">
    <source>
        <dbReference type="ARBA" id="ARBA00006271"/>
    </source>
</evidence>
<dbReference type="InterPro" id="IPR036678">
    <property type="entry name" value="MutS_con_dom_sf"/>
</dbReference>
<dbReference type="GO" id="GO:0006298">
    <property type="term" value="P:mismatch repair"/>
    <property type="evidence" value="ECO:0007669"/>
    <property type="project" value="UniProtKB-UniRule"/>
</dbReference>
<dbReference type="FunFam" id="3.40.50.300:FF:000870">
    <property type="entry name" value="MutS protein homolog 4"/>
    <property type="match status" value="1"/>
</dbReference>
<dbReference type="Pfam" id="PF05190">
    <property type="entry name" value="MutS_IV"/>
    <property type="match status" value="1"/>
</dbReference>
<dbReference type="SUPFAM" id="SSF53150">
    <property type="entry name" value="DNA repair protein MutS, domain II"/>
    <property type="match status" value="1"/>
</dbReference>
<comment type="similarity">
    <text evidence="1 9 10">Belongs to the DNA mismatch repair MutS family.</text>
</comment>
<evidence type="ECO:0000256" key="10">
    <source>
        <dbReference type="RuleBase" id="RU003756"/>
    </source>
</evidence>
<evidence type="ECO:0000256" key="3">
    <source>
        <dbReference type="ARBA" id="ARBA00022741"/>
    </source>
</evidence>
<dbReference type="AlphaFoldDB" id="A0A4P8L2S3"/>
<dbReference type="InterPro" id="IPR007696">
    <property type="entry name" value="DNA_mismatch_repair_MutS_core"/>
</dbReference>
<dbReference type="InterPro" id="IPR007860">
    <property type="entry name" value="DNA_mmatch_repair_MutS_con_dom"/>
</dbReference>
<dbReference type="FunFam" id="3.40.1170.10:FF:000001">
    <property type="entry name" value="DNA mismatch repair protein MutS"/>
    <property type="match status" value="1"/>
</dbReference>
<dbReference type="InterPro" id="IPR017261">
    <property type="entry name" value="DNA_mismatch_repair_MutS/MSH"/>
</dbReference>
<dbReference type="Gene3D" id="1.10.1420.10">
    <property type="match status" value="2"/>
</dbReference>
<gene>
    <name evidence="9 12" type="primary">mutS</name>
    <name evidence="12" type="ORF">FDQ92_08165</name>
</gene>
<dbReference type="InterPro" id="IPR045076">
    <property type="entry name" value="MutS"/>
</dbReference>
<evidence type="ECO:0000256" key="6">
    <source>
        <dbReference type="ARBA" id="ARBA00023125"/>
    </source>
</evidence>
<dbReference type="Gene3D" id="3.40.1170.10">
    <property type="entry name" value="DNA repair protein MutS, domain I"/>
    <property type="match status" value="1"/>
</dbReference>
<dbReference type="Gene3D" id="3.30.420.110">
    <property type="entry name" value="MutS, connector domain"/>
    <property type="match status" value="1"/>
</dbReference>
<dbReference type="InterPro" id="IPR036187">
    <property type="entry name" value="DNA_mismatch_repair_MutS_sf"/>
</dbReference>
<sequence length="877" mass="98770">MQKLTPMMQQYLEIKAEFPDALLLYRMGDFYELFLDDAVKAAKILDIALTSRDKQAENPVPMCGVPYHAAENYIVKLVDAGHKVAVCDQVEDPRQAKGLVRREVTRVITPGLVVEQQNLAAASPNYLAAVAENSGRQGLAYLDISTGEFKVVELDAESTVFDEILRVAPRELLVDEHARPAWLDQLQRRFEVTVTFVDSDAFDRRRAEKRLIEHFKVHSLDGFGLQNMKAGIQAAGAILHYARANRLGDCSHVRSLLPYHPHDYMTLDEATVRNLEIFRSATFGNRKGSLLDVIDRTKTPMGARKIQEWLRFPLLDLERILARQEAVGELVERPAVMARLADHLSRIQDMERILGRISVGSAQPRDLAALRKSLRSLPEIRKALAEHEGGMLKEISADWDDLSDLAERIEKTLVEDPPAAAAGGYIRADAHPELEQVTRLSRDAKGWMLNYEARERERTGIGSLKVRYNKIFGYFIEVSRANLSLVPDHYVRKQTLVNAERFITDELKTFESQVLEADARRMELEEAIFRELRNWLAGQGHRIQKMSRKVAELDGLHSLAETAALNDYRRPIVDHSGDLSIRESRHPVIEHFMEDGSFVPNDLELNQEAQQVLIITGPNMAGKSTILRQCALIVLLAQIGSFVPAERARIGIVDRIFTRVGASDDLARGRSTFMVEMQETANILRTATPRSLVILDEIGRGTSTFDGMSLAWAVAEHLHNYQGVGVKTLFATHYHELTELAERLPRVKNFNVAVKEWEDDILFFHKLVPGGTNRSYGIQVARLAGIPGEVIDRAREILIQLEAGKHGPPGGVAEALTHRRKVRAARPKEAGFQLSLFRPTAEWIQEQILALDLDRMTPLAALQTLYALKERLARSEL</sequence>
<dbReference type="Pfam" id="PF05192">
    <property type="entry name" value="MutS_III"/>
    <property type="match status" value="1"/>
</dbReference>
<keyword evidence="6 9" id="KW-0238">DNA-binding</keyword>
<dbReference type="GO" id="GO:0003684">
    <property type="term" value="F:damaged DNA binding"/>
    <property type="evidence" value="ECO:0007669"/>
    <property type="project" value="UniProtKB-UniRule"/>
</dbReference>
<evidence type="ECO:0000256" key="4">
    <source>
        <dbReference type="ARBA" id="ARBA00022763"/>
    </source>
</evidence>
<name>A0A4P8L2S3_9BACT</name>
<dbReference type="InterPro" id="IPR000432">
    <property type="entry name" value="DNA_mismatch_repair_MutS_C"/>
</dbReference>
<dbReference type="NCBIfam" id="NF003810">
    <property type="entry name" value="PRK05399.1"/>
    <property type="match status" value="1"/>
</dbReference>
<accession>A0A4P8L2S3</accession>
<dbReference type="Proteomes" id="UP000298602">
    <property type="component" value="Chromosome"/>
</dbReference>
<dbReference type="SUPFAM" id="SSF55271">
    <property type="entry name" value="DNA repair protein MutS, domain I"/>
    <property type="match status" value="1"/>
</dbReference>
<comment type="function">
    <text evidence="8 9">This protein is involved in the repair of mismatches in DNA. It is possible that it carries out the mismatch recognition step. This protein has a weak ATPase activity.</text>
</comment>
<protein>
    <recommendedName>
        <fullName evidence="2 9">DNA mismatch repair protein MutS</fullName>
    </recommendedName>
</protein>
<dbReference type="SUPFAM" id="SSF52540">
    <property type="entry name" value="P-loop containing nucleoside triphosphate hydrolases"/>
    <property type="match status" value="1"/>
</dbReference>
<dbReference type="SMART" id="SM00534">
    <property type="entry name" value="MUTSac"/>
    <property type="match status" value="1"/>
</dbReference>
<dbReference type="GO" id="GO:0005524">
    <property type="term" value="F:ATP binding"/>
    <property type="evidence" value="ECO:0007669"/>
    <property type="project" value="UniProtKB-UniRule"/>
</dbReference>
<feature type="binding site" evidence="9">
    <location>
        <begin position="617"/>
        <end position="624"/>
    </location>
    <ligand>
        <name>ATP</name>
        <dbReference type="ChEBI" id="CHEBI:30616"/>
    </ligand>
</feature>
<dbReference type="PANTHER" id="PTHR11361">
    <property type="entry name" value="DNA MISMATCH REPAIR PROTEIN MUTS FAMILY MEMBER"/>
    <property type="match status" value="1"/>
</dbReference>
<dbReference type="CDD" id="cd03284">
    <property type="entry name" value="ABC_MutS1"/>
    <property type="match status" value="1"/>
</dbReference>
<keyword evidence="5 9" id="KW-0067">ATP-binding</keyword>
<evidence type="ECO:0000256" key="7">
    <source>
        <dbReference type="ARBA" id="ARBA00023204"/>
    </source>
</evidence>
<dbReference type="KEGG" id="dax:FDQ92_08165"/>
<dbReference type="Pfam" id="PF05188">
    <property type="entry name" value="MutS_II"/>
    <property type="match status" value="1"/>
</dbReference>
<dbReference type="GO" id="GO:0005829">
    <property type="term" value="C:cytosol"/>
    <property type="evidence" value="ECO:0007669"/>
    <property type="project" value="TreeGrafter"/>
</dbReference>
<dbReference type="Gene3D" id="3.40.50.300">
    <property type="entry name" value="P-loop containing nucleotide triphosphate hydrolases"/>
    <property type="match status" value="1"/>
</dbReference>
<evidence type="ECO:0000256" key="5">
    <source>
        <dbReference type="ARBA" id="ARBA00022840"/>
    </source>
</evidence>
<dbReference type="Pfam" id="PF01624">
    <property type="entry name" value="MutS_I"/>
    <property type="match status" value="1"/>
</dbReference>
<dbReference type="PANTHER" id="PTHR11361:SF34">
    <property type="entry name" value="DNA MISMATCH REPAIR PROTEIN MSH1, MITOCHONDRIAL"/>
    <property type="match status" value="1"/>
</dbReference>
<dbReference type="GO" id="GO:0030983">
    <property type="term" value="F:mismatched DNA binding"/>
    <property type="evidence" value="ECO:0007669"/>
    <property type="project" value="InterPro"/>
</dbReference>
<dbReference type="PIRSF" id="PIRSF037677">
    <property type="entry name" value="DNA_mis_repair_Msh6"/>
    <property type="match status" value="1"/>
</dbReference>
<dbReference type="SMART" id="SM00533">
    <property type="entry name" value="MUTSd"/>
    <property type="match status" value="1"/>
</dbReference>
<organism evidence="12 13">
    <name type="scientific">Desulfoglaeba alkanexedens ALDC</name>
    <dbReference type="NCBI Taxonomy" id="980445"/>
    <lineage>
        <taxon>Bacteria</taxon>
        <taxon>Pseudomonadati</taxon>
        <taxon>Thermodesulfobacteriota</taxon>
        <taxon>Syntrophobacteria</taxon>
        <taxon>Syntrophobacterales</taxon>
        <taxon>Syntrophobacteraceae</taxon>
        <taxon>Desulfoglaeba</taxon>
    </lineage>
</organism>
<dbReference type="FunFam" id="1.10.1420.10:FF:000001">
    <property type="entry name" value="DNA mismatch repair protein MutS"/>
    <property type="match status" value="1"/>
</dbReference>
<dbReference type="InterPro" id="IPR027417">
    <property type="entry name" value="P-loop_NTPase"/>
</dbReference>
<evidence type="ECO:0000259" key="11">
    <source>
        <dbReference type="PROSITE" id="PS00486"/>
    </source>
</evidence>
<dbReference type="InterPro" id="IPR007861">
    <property type="entry name" value="DNA_mismatch_repair_MutS_clamp"/>
</dbReference>
<evidence type="ECO:0000256" key="8">
    <source>
        <dbReference type="ARBA" id="ARBA00024647"/>
    </source>
</evidence>